<reference evidence="2 3" key="1">
    <citation type="journal article" date="2019" name="Sci. Rep.">
        <title>Orb-weaving spider Araneus ventricosus genome elucidates the spidroin gene catalogue.</title>
        <authorList>
            <person name="Kono N."/>
            <person name="Nakamura H."/>
            <person name="Ohtoshi R."/>
            <person name="Moran D.A.P."/>
            <person name="Shinohara A."/>
            <person name="Yoshida Y."/>
            <person name="Fujiwara M."/>
            <person name="Mori M."/>
            <person name="Tomita M."/>
            <person name="Arakawa K."/>
        </authorList>
    </citation>
    <scope>NUCLEOTIDE SEQUENCE [LARGE SCALE GENOMIC DNA]</scope>
</reference>
<feature type="compositionally biased region" description="Basic and acidic residues" evidence="1">
    <location>
        <begin position="69"/>
        <end position="89"/>
    </location>
</feature>
<dbReference type="AlphaFoldDB" id="A0A4Y2WAY8"/>
<dbReference type="Proteomes" id="UP000499080">
    <property type="component" value="Unassembled WGS sequence"/>
</dbReference>
<evidence type="ECO:0000256" key="1">
    <source>
        <dbReference type="SAM" id="MobiDB-lite"/>
    </source>
</evidence>
<dbReference type="EMBL" id="BGPR01057447">
    <property type="protein sequence ID" value="GBO33764.1"/>
    <property type="molecule type" value="Genomic_DNA"/>
</dbReference>
<feature type="region of interest" description="Disordered" evidence="1">
    <location>
        <begin position="69"/>
        <end position="99"/>
    </location>
</feature>
<protein>
    <submittedName>
        <fullName evidence="2">Uncharacterized protein</fullName>
    </submittedName>
</protein>
<proteinExistence type="predicted"/>
<sequence>MDHVSLYPASSHFYVPGDSTQFLYSRRNADCVGLGLMDYKPEASPRATPADLDRETCHTSPINVLVPRQEDTTKTHCQTESRKQPKETSRSCIEISNLG</sequence>
<gene>
    <name evidence="2" type="ORF">AVEN_148522_1</name>
</gene>
<evidence type="ECO:0000313" key="2">
    <source>
        <dbReference type="EMBL" id="GBO33764.1"/>
    </source>
</evidence>
<comment type="caution">
    <text evidence="2">The sequence shown here is derived from an EMBL/GenBank/DDBJ whole genome shotgun (WGS) entry which is preliminary data.</text>
</comment>
<accession>A0A4Y2WAY8</accession>
<keyword evidence="3" id="KW-1185">Reference proteome</keyword>
<organism evidence="2 3">
    <name type="scientific">Araneus ventricosus</name>
    <name type="common">Orbweaver spider</name>
    <name type="synonym">Epeira ventricosa</name>
    <dbReference type="NCBI Taxonomy" id="182803"/>
    <lineage>
        <taxon>Eukaryota</taxon>
        <taxon>Metazoa</taxon>
        <taxon>Ecdysozoa</taxon>
        <taxon>Arthropoda</taxon>
        <taxon>Chelicerata</taxon>
        <taxon>Arachnida</taxon>
        <taxon>Araneae</taxon>
        <taxon>Araneomorphae</taxon>
        <taxon>Entelegynae</taxon>
        <taxon>Araneoidea</taxon>
        <taxon>Araneidae</taxon>
        <taxon>Araneus</taxon>
    </lineage>
</organism>
<name>A0A4Y2WAY8_ARAVE</name>
<evidence type="ECO:0000313" key="3">
    <source>
        <dbReference type="Proteomes" id="UP000499080"/>
    </source>
</evidence>